<feature type="region of interest" description="Disordered" evidence="1">
    <location>
        <begin position="1"/>
        <end position="48"/>
    </location>
</feature>
<feature type="compositionally biased region" description="Low complexity" evidence="1">
    <location>
        <begin position="13"/>
        <end position="37"/>
    </location>
</feature>
<protein>
    <submittedName>
        <fullName evidence="2">Uncharacterized protein</fullName>
    </submittedName>
</protein>
<dbReference type="AlphaFoldDB" id="A0A418YDZ9"/>
<dbReference type="InterPro" id="IPR044926">
    <property type="entry name" value="RGS_subdomain_2"/>
</dbReference>
<evidence type="ECO:0000256" key="1">
    <source>
        <dbReference type="SAM" id="MobiDB-lite"/>
    </source>
</evidence>
<reference evidence="2 3" key="2">
    <citation type="submission" date="2019-01" db="EMBL/GenBank/DDBJ databases">
        <title>Motilimonas pumilus sp. nov., isolated from the gut of sea cucumber (Apostichopus japonicus).</title>
        <authorList>
            <person name="Wang F.-Q."/>
            <person name="Ren L.-H."/>
            <person name="Lin Y.-W."/>
            <person name="Sun G.-H."/>
            <person name="Du Z.-J."/>
            <person name="Zhao J.-X."/>
            <person name="Liu X.-J."/>
            <person name="Liu L.-J."/>
        </authorList>
    </citation>
    <scope>NUCLEOTIDE SEQUENCE [LARGE SCALE GENOMIC DNA]</scope>
    <source>
        <strain evidence="2 3">PLHSC7-2</strain>
    </source>
</reference>
<dbReference type="Gene3D" id="1.10.167.10">
    <property type="entry name" value="Regulator of G-protein Signalling 4, domain 2"/>
    <property type="match status" value="1"/>
</dbReference>
<dbReference type="Proteomes" id="UP000283255">
    <property type="component" value="Unassembled WGS sequence"/>
</dbReference>
<reference evidence="2 3" key="1">
    <citation type="submission" date="2018-09" db="EMBL/GenBank/DDBJ databases">
        <authorList>
            <person name="Wang F."/>
        </authorList>
    </citation>
    <scope>NUCLEOTIDE SEQUENCE [LARGE SCALE GENOMIC DNA]</scope>
    <source>
        <strain evidence="2 3">PLHSC7-2</strain>
    </source>
</reference>
<dbReference type="SUPFAM" id="SSF48097">
    <property type="entry name" value="Regulator of G-protein signaling, RGS"/>
    <property type="match status" value="1"/>
</dbReference>
<proteinExistence type="predicted"/>
<feature type="compositionally biased region" description="Polar residues" evidence="1">
    <location>
        <begin position="1"/>
        <end position="12"/>
    </location>
</feature>
<dbReference type="InterPro" id="IPR036305">
    <property type="entry name" value="RGS_sf"/>
</dbReference>
<keyword evidence="3" id="KW-1185">Reference proteome</keyword>
<name>A0A418YDZ9_9GAMM</name>
<evidence type="ECO:0000313" key="3">
    <source>
        <dbReference type="Proteomes" id="UP000283255"/>
    </source>
</evidence>
<sequence length="300" mass="33058">MPIGSNPSPVQGNSPLSPTSTVSVSVNTDETNSVSNSQVMGGRDVSEANNTEATKTFREKFSECCNKVKDFFAPLGQKQTWIDLGQSIKSGAHSIGHAISDGTQRGWDNAIDGLKGITPGFESQKQRNERIEGEVQQVLSTMDTMMETFGIDDLSDLEGSIEMFYNHTKKEFSPENVLCFQAAGQDIYPNGRDSDSPEDRLAAMTDDPQKLVDFYNDFVASGAEFQLNISFSANQKFTAALEAFVATPTTPDTVNGQTQQELEQLTSQRKQDVSDTLEVCLKEIHYLLGDTRTRFNQLDH</sequence>
<organism evidence="2 3">
    <name type="scientific">Motilimonas pumila</name>
    <dbReference type="NCBI Taxonomy" id="2303987"/>
    <lineage>
        <taxon>Bacteria</taxon>
        <taxon>Pseudomonadati</taxon>
        <taxon>Pseudomonadota</taxon>
        <taxon>Gammaproteobacteria</taxon>
        <taxon>Alteromonadales</taxon>
        <taxon>Alteromonadales genera incertae sedis</taxon>
        <taxon>Motilimonas</taxon>
    </lineage>
</organism>
<comment type="caution">
    <text evidence="2">The sequence shown here is derived from an EMBL/GenBank/DDBJ whole genome shotgun (WGS) entry which is preliminary data.</text>
</comment>
<gene>
    <name evidence="2" type="ORF">D1Z90_11850</name>
</gene>
<evidence type="ECO:0000313" key="2">
    <source>
        <dbReference type="EMBL" id="RJG42776.1"/>
    </source>
</evidence>
<dbReference type="EMBL" id="QZCH01000014">
    <property type="protein sequence ID" value="RJG42776.1"/>
    <property type="molecule type" value="Genomic_DNA"/>
</dbReference>
<dbReference type="RefSeq" id="WP_119910977.1">
    <property type="nucleotide sequence ID" value="NZ_QZCH01000014.1"/>
</dbReference>
<accession>A0A418YDZ9</accession>